<gene>
    <name evidence="2" type="ORF">FHK87_03855</name>
</gene>
<dbReference type="AlphaFoldDB" id="A0A504J839"/>
<evidence type="ECO:0000313" key="3">
    <source>
        <dbReference type="Proteomes" id="UP000315540"/>
    </source>
</evidence>
<accession>A0A504J839</accession>
<feature type="domain" description="DUF306" evidence="1">
    <location>
        <begin position="33"/>
        <end position="136"/>
    </location>
</feature>
<dbReference type="Proteomes" id="UP000315540">
    <property type="component" value="Unassembled WGS sequence"/>
</dbReference>
<dbReference type="OrthoDB" id="1432946at2"/>
<dbReference type="RefSeq" id="WP_140590012.1">
    <property type="nucleotide sequence ID" value="NZ_VFWZ01000002.1"/>
</dbReference>
<name>A0A504J839_9FLAO</name>
<proteinExistence type="predicted"/>
<dbReference type="PANTHER" id="PTHR35535:SF2">
    <property type="entry name" value="DUF306 DOMAIN-CONTAINING PROTEIN"/>
    <property type="match status" value="1"/>
</dbReference>
<sequence length="142" mass="16349">MKHLITTLISIALLFNCKTKNESIAQQSNTKSQEFSKVKFYITTLEKENIAEKKLSIVFDEDNKTASGFSGCNSYIIKYTIDKDIISFEYPGTTKIYCQNTDKLEKRFLSLLTQVKIKEIKNNTIYLKNNNKETLITGIRSQ</sequence>
<dbReference type="PANTHER" id="PTHR35535">
    <property type="entry name" value="HEAT SHOCK PROTEIN HSLJ"/>
    <property type="match status" value="1"/>
</dbReference>
<reference evidence="2 3" key="1">
    <citation type="submission" date="2019-06" db="EMBL/GenBank/DDBJ databases">
        <authorList>
            <person name="Meng X."/>
        </authorList>
    </citation>
    <scope>NUCLEOTIDE SEQUENCE [LARGE SCALE GENOMIC DNA]</scope>
    <source>
        <strain evidence="2 3">M625</strain>
    </source>
</reference>
<dbReference type="EMBL" id="VFWZ01000002">
    <property type="protein sequence ID" value="TPN86744.1"/>
    <property type="molecule type" value="Genomic_DNA"/>
</dbReference>
<evidence type="ECO:0000259" key="1">
    <source>
        <dbReference type="Pfam" id="PF03724"/>
    </source>
</evidence>
<dbReference type="InterPro" id="IPR005184">
    <property type="entry name" value="DUF306_Meta_HslJ"/>
</dbReference>
<protein>
    <submittedName>
        <fullName evidence="2">META domain-containing protein</fullName>
    </submittedName>
</protein>
<keyword evidence="3" id="KW-1185">Reference proteome</keyword>
<organism evidence="2 3">
    <name type="scientific">Aquimarina algicola</name>
    <dbReference type="NCBI Taxonomy" id="2589995"/>
    <lineage>
        <taxon>Bacteria</taxon>
        <taxon>Pseudomonadati</taxon>
        <taxon>Bacteroidota</taxon>
        <taxon>Flavobacteriia</taxon>
        <taxon>Flavobacteriales</taxon>
        <taxon>Flavobacteriaceae</taxon>
        <taxon>Aquimarina</taxon>
    </lineage>
</organism>
<dbReference type="Pfam" id="PF03724">
    <property type="entry name" value="META"/>
    <property type="match status" value="1"/>
</dbReference>
<evidence type="ECO:0000313" key="2">
    <source>
        <dbReference type="EMBL" id="TPN86744.1"/>
    </source>
</evidence>
<dbReference type="Gene3D" id="2.40.128.270">
    <property type="match status" value="1"/>
</dbReference>
<comment type="caution">
    <text evidence="2">The sequence shown here is derived from an EMBL/GenBank/DDBJ whole genome shotgun (WGS) entry which is preliminary data.</text>
</comment>
<dbReference type="InterPro" id="IPR053147">
    <property type="entry name" value="Hsp_HslJ-like"/>
</dbReference>
<dbReference type="InterPro" id="IPR038670">
    <property type="entry name" value="HslJ-like_sf"/>
</dbReference>